<dbReference type="HAMAP" id="MF_01113">
    <property type="entry name" value="DNApol_IV"/>
    <property type="match status" value="1"/>
</dbReference>
<keyword evidence="14 16" id="KW-0234">DNA repair</keyword>
<name>A0A386HPK7_9BACT</name>
<dbReference type="EMBL" id="CP032489">
    <property type="protein sequence ID" value="AYD47371.1"/>
    <property type="molecule type" value="Genomic_DNA"/>
</dbReference>
<feature type="domain" description="UmuC" evidence="17">
    <location>
        <begin position="7"/>
        <end position="185"/>
    </location>
</feature>
<dbReference type="InterPro" id="IPR017961">
    <property type="entry name" value="DNA_pol_Y-fam_little_finger"/>
</dbReference>
<feature type="binding site" evidence="16">
    <location>
        <position position="11"/>
    </location>
    <ligand>
        <name>Mg(2+)</name>
        <dbReference type="ChEBI" id="CHEBI:18420"/>
    </ligand>
</feature>
<evidence type="ECO:0000256" key="13">
    <source>
        <dbReference type="ARBA" id="ARBA00023125"/>
    </source>
</evidence>
<dbReference type="Gene3D" id="3.30.1490.100">
    <property type="entry name" value="DNA polymerase, Y-family, little finger domain"/>
    <property type="match status" value="1"/>
</dbReference>
<dbReference type="InterPro" id="IPR043128">
    <property type="entry name" value="Rev_trsase/Diguanyl_cyclase"/>
</dbReference>
<dbReference type="GO" id="GO:0006281">
    <property type="term" value="P:DNA repair"/>
    <property type="evidence" value="ECO:0007669"/>
    <property type="project" value="UniProtKB-UniRule"/>
</dbReference>
<dbReference type="FunFam" id="3.30.1490.100:FF:000004">
    <property type="entry name" value="DNA polymerase IV"/>
    <property type="match status" value="1"/>
</dbReference>
<evidence type="ECO:0000256" key="15">
    <source>
        <dbReference type="ARBA" id="ARBA00049244"/>
    </source>
</evidence>
<feature type="binding site" evidence="16">
    <location>
        <position position="104"/>
    </location>
    <ligand>
        <name>Mg(2+)</name>
        <dbReference type="ChEBI" id="CHEBI:18420"/>
    </ligand>
</feature>
<proteinExistence type="inferred from homology"/>
<evidence type="ECO:0000256" key="7">
    <source>
        <dbReference type="ARBA" id="ARBA00022695"/>
    </source>
</evidence>
<organism evidence="18 19">
    <name type="scientific">Arachidicoccus soli</name>
    <dbReference type="NCBI Taxonomy" id="2341117"/>
    <lineage>
        <taxon>Bacteria</taxon>
        <taxon>Pseudomonadati</taxon>
        <taxon>Bacteroidota</taxon>
        <taxon>Chitinophagia</taxon>
        <taxon>Chitinophagales</taxon>
        <taxon>Chitinophagaceae</taxon>
        <taxon>Arachidicoccus</taxon>
    </lineage>
</organism>
<gene>
    <name evidence="16" type="primary">dinB</name>
    <name evidence="18" type="ORF">D6B99_06960</name>
</gene>
<dbReference type="InterPro" id="IPR022880">
    <property type="entry name" value="DNApol_IV"/>
</dbReference>
<keyword evidence="8 16" id="KW-0235">DNA replication</keyword>
<keyword evidence="9 16" id="KW-0479">Metal-binding</keyword>
<keyword evidence="13 16" id="KW-0238">DNA-binding</keyword>
<keyword evidence="12 16" id="KW-0239">DNA-directed DNA polymerase</keyword>
<evidence type="ECO:0000259" key="17">
    <source>
        <dbReference type="PROSITE" id="PS50173"/>
    </source>
</evidence>
<comment type="cofactor">
    <cofactor evidence="16">
        <name>Mg(2+)</name>
        <dbReference type="ChEBI" id="CHEBI:18420"/>
    </cofactor>
    <text evidence="16">Binds 2 magnesium ions per subunit.</text>
</comment>
<keyword evidence="7 16" id="KW-0548">Nucleotidyltransferase</keyword>
<dbReference type="CDD" id="cd03586">
    <property type="entry name" value="PolY_Pol_IV_kappa"/>
    <property type="match status" value="1"/>
</dbReference>
<keyword evidence="5 16" id="KW-0963">Cytoplasm</keyword>
<evidence type="ECO:0000256" key="10">
    <source>
        <dbReference type="ARBA" id="ARBA00022763"/>
    </source>
</evidence>
<keyword evidence="19" id="KW-1185">Reference proteome</keyword>
<evidence type="ECO:0000313" key="18">
    <source>
        <dbReference type="EMBL" id="AYD47371.1"/>
    </source>
</evidence>
<evidence type="ECO:0000256" key="2">
    <source>
        <dbReference type="ARBA" id="ARBA00010945"/>
    </source>
</evidence>
<protein>
    <recommendedName>
        <fullName evidence="16">DNA polymerase IV</fullName>
        <shortName evidence="16">Pol IV</shortName>
        <ecNumber evidence="16">2.7.7.7</ecNumber>
    </recommendedName>
</protein>
<dbReference type="Pfam" id="PF11799">
    <property type="entry name" value="IMS_C"/>
    <property type="match status" value="1"/>
</dbReference>
<keyword evidence="4 16" id="KW-0515">Mutator protein</keyword>
<evidence type="ECO:0000256" key="8">
    <source>
        <dbReference type="ARBA" id="ARBA00022705"/>
    </source>
</evidence>
<keyword evidence="6 16" id="KW-0808">Transferase</keyword>
<dbReference type="SUPFAM" id="SSF56672">
    <property type="entry name" value="DNA/RNA polymerases"/>
    <property type="match status" value="1"/>
</dbReference>
<evidence type="ECO:0000256" key="9">
    <source>
        <dbReference type="ARBA" id="ARBA00022723"/>
    </source>
</evidence>
<dbReference type="KEGG" id="ark:D6B99_06960"/>
<evidence type="ECO:0000313" key="19">
    <source>
        <dbReference type="Proteomes" id="UP000266118"/>
    </source>
</evidence>
<reference evidence="18 19" key="1">
    <citation type="submission" date="2018-09" db="EMBL/GenBank/DDBJ databases">
        <title>Arachidicoccus sp. nov., a bacterium isolated from soil.</title>
        <authorList>
            <person name="Weon H.-Y."/>
            <person name="Kwon S.-W."/>
            <person name="Lee S.A."/>
        </authorList>
    </citation>
    <scope>NUCLEOTIDE SEQUENCE [LARGE SCALE GENOMIC DNA]</scope>
    <source>
        <strain evidence="18 19">KIS59-12</strain>
    </source>
</reference>
<dbReference type="InterPro" id="IPR043502">
    <property type="entry name" value="DNA/RNA_pol_sf"/>
</dbReference>
<dbReference type="GO" id="GO:0006261">
    <property type="term" value="P:DNA-templated DNA replication"/>
    <property type="evidence" value="ECO:0007669"/>
    <property type="project" value="UniProtKB-UniRule"/>
</dbReference>
<comment type="catalytic activity">
    <reaction evidence="15 16">
        <text>DNA(n) + a 2'-deoxyribonucleoside 5'-triphosphate = DNA(n+1) + diphosphate</text>
        <dbReference type="Rhea" id="RHEA:22508"/>
        <dbReference type="Rhea" id="RHEA-COMP:17339"/>
        <dbReference type="Rhea" id="RHEA-COMP:17340"/>
        <dbReference type="ChEBI" id="CHEBI:33019"/>
        <dbReference type="ChEBI" id="CHEBI:61560"/>
        <dbReference type="ChEBI" id="CHEBI:173112"/>
        <dbReference type="EC" id="2.7.7.7"/>
    </reaction>
</comment>
<dbReference type="NCBIfam" id="NF002677">
    <property type="entry name" value="PRK02406.1"/>
    <property type="match status" value="1"/>
</dbReference>
<dbReference type="Gene3D" id="3.40.1170.60">
    <property type="match status" value="1"/>
</dbReference>
<feature type="site" description="Substrate discrimination" evidence="16">
    <location>
        <position position="16"/>
    </location>
</feature>
<keyword evidence="11 16" id="KW-0460">Magnesium</keyword>
<evidence type="ECO:0000256" key="6">
    <source>
        <dbReference type="ARBA" id="ARBA00022679"/>
    </source>
</evidence>
<dbReference type="InterPro" id="IPR050116">
    <property type="entry name" value="DNA_polymerase-Y"/>
</dbReference>
<dbReference type="FunFam" id="3.40.1170.60:FF:000001">
    <property type="entry name" value="DNA polymerase IV"/>
    <property type="match status" value="1"/>
</dbReference>
<keyword evidence="10 16" id="KW-0227">DNA damage</keyword>
<dbReference type="GO" id="GO:0009432">
    <property type="term" value="P:SOS response"/>
    <property type="evidence" value="ECO:0007669"/>
    <property type="project" value="TreeGrafter"/>
</dbReference>
<dbReference type="RefSeq" id="WP_119986420.1">
    <property type="nucleotide sequence ID" value="NZ_CP032489.1"/>
</dbReference>
<dbReference type="InterPro" id="IPR001126">
    <property type="entry name" value="UmuC"/>
</dbReference>
<evidence type="ECO:0000256" key="11">
    <source>
        <dbReference type="ARBA" id="ARBA00022842"/>
    </source>
</evidence>
<comment type="function">
    <text evidence="16">Poorly processive, error-prone DNA polymerase involved in untargeted mutagenesis. Copies undamaged DNA at stalled replication forks, which arise in vivo from mismatched or misaligned primer ends. These misaligned primers can be extended by PolIV. Exhibits no 3'-5' exonuclease (proofreading) activity. May be involved in translesional synthesis, in conjunction with the beta clamp from PolIII.</text>
</comment>
<dbReference type="GO" id="GO:0003684">
    <property type="term" value="F:damaged DNA binding"/>
    <property type="evidence" value="ECO:0007669"/>
    <property type="project" value="InterPro"/>
</dbReference>
<dbReference type="Pfam" id="PF00817">
    <property type="entry name" value="IMS"/>
    <property type="match status" value="1"/>
</dbReference>
<dbReference type="GO" id="GO:0000287">
    <property type="term" value="F:magnesium ion binding"/>
    <property type="evidence" value="ECO:0007669"/>
    <property type="project" value="UniProtKB-UniRule"/>
</dbReference>
<dbReference type="EC" id="2.7.7.7" evidence="16"/>
<accession>A0A386HPK7</accession>
<sequence>MQERRQIVHLDLDAFFVSVECLKNSQLKGKPLIVGGGQRGVVAACSYEARHFGVHSAMPMRQARFLCPQALVISGDHEDYSKYSRLVTSVIADAVPLYEKASIDEFYADLTGMDKFFGTAKFSLELKRKITKETGLPITYGLASNKLLGKVATNEVKPNGQIEIPFGTEKNYLAPLAIEKMPMVGNKTAILLRDMGVKTIKILSEIPIEMLIRLLGKAGISLSKKANGIDESLVVPYTEQKSISTEDTFNNDTMDMTFLEAKVVKMTEKIAFELRQQKKLTGCVTVKLRYSDFNTVTKQVSIAYTASDHELLKIAKELMHKLYDRRLLVRMIGVRFTDLIAGTYQINLFEDTQEMISLYQQIDSIKNRFGATAIMRAIGV</sequence>
<dbReference type="PROSITE" id="PS50173">
    <property type="entry name" value="UMUC"/>
    <property type="match status" value="1"/>
</dbReference>
<comment type="subunit">
    <text evidence="3 16">Monomer.</text>
</comment>
<dbReference type="GO" id="GO:0005829">
    <property type="term" value="C:cytosol"/>
    <property type="evidence" value="ECO:0007669"/>
    <property type="project" value="TreeGrafter"/>
</dbReference>
<evidence type="ECO:0000256" key="5">
    <source>
        <dbReference type="ARBA" id="ARBA00022490"/>
    </source>
</evidence>
<evidence type="ECO:0000256" key="16">
    <source>
        <dbReference type="HAMAP-Rule" id="MF_01113"/>
    </source>
</evidence>
<evidence type="ECO:0000256" key="3">
    <source>
        <dbReference type="ARBA" id="ARBA00011245"/>
    </source>
</evidence>
<dbReference type="SUPFAM" id="SSF100879">
    <property type="entry name" value="Lesion bypass DNA polymerase (Y-family), little finger domain"/>
    <property type="match status" value="1"/>
</dbReference>
<dbReference type="Gene3D" id="1.10.150.20">
    <property type="entry name" value="5' to 3' exonuclease, C-terminal subdomain"/>
    <property type="match status" value="1"/>
</dbReference>
<dbReference type="PANTHER" id="PTHR11076:SF33">
    <property type="entry name" value="DNA POLYMERASE KAPPA"/>
    <property type="match status" value="1"/>
</dbReference>
<dbReference type="GO" id="GO:0042276">
    <property type="term" value="P:error-prone translesion synthesis"/>
    <property type="evidence" value="ECO:0007669"/>
    <property type="project" value="TreeGrafter"/>
</dbReference>
<evidence type="ECO:0000256" key="12">
    <source>
        <dbReference type="ARBA" id="ARBA00022932"/>
    </source>
</evidence>
<evidence type="ECO:0000256" key="4">
    <source>
        <dbReference type="ARBA" id="ARBA00022457"/>
    </source>
</evidence>
<dbReference type="OrthoDB" id="9808813at2"/>
<dbReference type="InterPro" id="IPR036775">
    <property type="entry name" value="DNA_pol_Y-fam_lit_finger_sf"/>
</dbReference>
<evidence type="ECO:0000256" key="14">
    <source>
        <dbReference type="ARBA" id="ARBA00023204"/>
    </source>
</evidence>
<dbReference type="Gene3D" id="3.30.70.270">
    <property type="match status" value="1"/>
</dbReference>
<dbReference type="PANTHER" id="PTHR11076">
    <property type="entry name" value="DNA REPAIR POLYMERASE UMUC / TRANSFERASE FAMILY MEMBER"/>
    <property type="match status" value="1"/>
</dbReference>
<dbReference type="AlphaFoldDB" id="A0A386HPK7"/>
<comment type="similarity">
    <text evidence="2 16">Belongs to the DNA polymerase type-Y family.</text>
</comment>
<dbReference type="Proteomes" id="UP000266118">
    <property type="component" value="Chromosome"/>
</dbReference>
<comment type="subcellular location">
    <subcellularLocation>
        <location evidence="1 16">Cytoplasm</location>
    </subcellularLocation>
</comment>
<dbReference type="GO" id="GO:0003887">
    <property type="term" value="F:DNA-directed DNA polymerase activity"/>
    <property type="evidence" value="ECO:0007669"/>
    <property type="project" value="UniProtKB-UniRule"/>
</dbReference>
<evidence type="ECO:0000256" key="1">
    <source>
        <dbReference type="ARBA" id="ARBA00004496"/>
    </source>
</evidence>
<feature type="active site" evidence="16">
    <location>
        <position position="105"/>
    </location>
</feature>